<dbReference type="InterPro" id="IPR050266">
    <property type="entry name" value="AB_hydrolase_sf"/>
</dbReference>
<dbReference type="GO" id="GO:0016787">
    <property type="term" value="F:hydrolase activity"/>
    <property type="evidence" value="ECO:0007669"/>
    <property type="project" value="UniProtKB-KW"/>
</dbReference>
<keyword evidence="2" id="KW-1133">Transmembrane helix</keyword>
<name>A0ABX5ZAJ8_9MICO</name>
<dbReference type="Pfam" id="PF00561">
    <property type="entry name" value="Abhydrolase_1"/>
    <property type="match status" value="1"/>
</dbReference>
<protein>
    <submittedName>
        <fullName evidence="4">Alpha/beta hydrolase</fullName>
    </submittedName>
</protein>
<dbReference type="EMBL" id="CP043031">
    <property type="protein sequence ID" value="QEH93905.1"/>
    <property type="molecule type" value="Genomic_DNA"/>
</dbReference>
<evidence type="ECO:0000256" key="2">
    <source>
        <dbReference type="SAM" id="Phobius"/>
    </source>
</evidence>
<keyword evidence="2" id="KW-0812">Transmembrane</keyword>
<dbReference type="InterPro" id="IPR000073">
    <property type="entry name" value="AB_hydrolase_1"/>
</dbReference>
<dbReference type="PANTHER" id="PTHR43798">
    <property type="entry name" value="MONOACYLGLYCEROL LIPASE"/>
    <property type="match status" value="1"/>
</dbReference>
<dbReference type="InterPro" id="IPR029058">
    <property type="entry name" value="AB_hydrolase_fold"/>
</dbReference>
<sequence>MSHASVPSSAEPAEQPVRRTRVRSVGRRVLRGVVTTFLVVTVLSLTFNALTTPPKRLDAPTGADVDVRLRDGRTVSVHYERWGDAASTQTPLVLVHGFAESTVSWSLVAPQLAKDRPVVAVDLAGSGYSQYSGRYSLDDQSDLVLGVVEALQLDKPTLVGHSLGAAVVGAVALEHPDRISGIVFADGDALPFDGREGEPTAVASFIARTPYALSLYRLGTHWNWFPRRIFDAQCGSVCHGLQGAKGDALVDAWIRPLRQRVAEEAMLDTADRPMLHLTPEQVRAIRVPRAVLWGEEDATGGGSREGAERNLGHPPSATVANAGHLSMVADPDGFVRALNGLLGRMTPAG</sequence>
<accession>A0ABX5ZAJ8</accession>
<reference evidence="4 5" key="1">
    <citation type="submission" date="2019-08" db="EMBL/GenBank/DDBJ databases">
        <title>Dermacoccus abyssi strain HZAU 226, whole genome Nanopore sequencing project.</title>
        <authorList>
            <person name="Guo A."/>
            <person name="Zhang X."/>
            <person name="Ruan Y."/>
            <person name="Liu W."/>
            <person name="Chen Q."/>
            <person name="Gu L."/>
        </authorList>
    </citation>
    <scope>NUCLEOTIDE SEQUENCE [LARGE SCALE GENOMIC DNA]</scope>
    <source>
        <strain evidence="4 5">HZAU 226</strain>
    </source>
</reference>
<feature type="domain" description="AB hydrolase-1" evidence="3">
    <location>
        <begin position="91"/>
        <end position="205"/>
    </location>
</feature>
<evidence type="ECO:0000256" key="1">
    <source>
        <dbReference type="SAM" id="MobiDB-lite"/>
    </source>
</evidence>
<dbReference type="Gene3D" id="3.40.50.1820">
    <property type="entry name" value="alpha/beta hydrolase"/>
    <property type="match status" value="1"/>
</dbReference>
<evidence type="ECO:0000259" key="3">
    <source>
        <dbReference type="Pfam" id="PF00561"/>
    </source>
</evidence>
<evidence type="ECO:0000313" key="5">
    <source>
        <dbReference type="Proteomes" id="UP000323565"/>
    </source>
</evidence>
<evidence type="ECO:0000313" key="4">
    <source>
        <dbReference type="EMBL" id="QEH93905.1"/>
    </source>
</evidence>
<organism evidence="4 5">
    <name type="scientific">Dermacoccus abyssi</name>
    <dbReference type="NCBI Taxonomy" id="322596"/>
    <lineage>
        <taxon>Bacteria</taxon>
        <taxon>Bacillati</taxon>
        <taxon>Actinomycetota</taxon>
        <taxon>Actinomycetes</taxon>
        <taxon>Micrococcales</taxon>
        <taxon>Dermacoccaceae</taxon>
        <taxon>Dermacoccus</taxon>
    </lineage>
</organism>
<feature type="region of interest" description="Disordered" evidence="1">
    <location>
        <begin position="1"/>
        <end position="20"/>
    </location>
</feature>
<dbReference type="SUPFAM" id="SSF53474">
    <property type="entry name" value="alpha/beta-Hydrolases"/>
    <property type="match status" value="1"/>
</dbReference>
<dbReference type="PRINTS" id="PR00111">
    <property type="entry name" value="ABHYDROLASE"/>
</dbReference>
<dbReference type="PANTHER" id="PTHR43798:SF33">
    <property type="entry name" value="HYDROLASE, PUTATIVE (AFU_ORTHOLOGUE AFUA_2G14860)-RELATED"/>
    <property type="match status" value="1"/>
</dbReference>
<feature type="transmembrane region" description="Helical" evidence="2">
    <location>
        <begin position="29"/>
        <end position="50"/>
    </location>
</feature>
<keyword evidence="2" id="KW-0472">Membrane</keyword>
<keyword evidence="5" id="KW-1185">Reference proteome</keyword>
<dbReference type="Proteomes" id="UP000323565">
    <property type="component" value="Chromosome"/>
</dbReference>
<proteinExistence type="predicted"/>
<gene>
    <name evidence="4" type="ORF">FV141_10460</name>
</gene>
<keyword evidence="4" id="KW-0378">Hydrolase</keyword>